<dbReference type="EMBL" id="ADBL01002615">
    <property type="status" value="NOT_ANNOTATED_CDS"/>
    <property type="molecule type" value="Genomic_DNA"/>
</dbReference>
<sequence length="266" mass="29338">MSTSPFPLSLASLNITIPHTPLIEASYHYAKQHILPATLAHCMRNLVFAFLLANRLPNVVPEALDTEVLVVSILLHDMGLANTTIVSNDTRFEVDGANIARTFVQGHNSSWDRHRVQLMWDTIALHTINTVSAHKEPEVALSAMSISADFFGPYLQLPAGVSTEPGPGQLITVDEYVEVVRAFPRPNFKESVIERGCSLCRRKKETTWDNVMGEWGAMFGLDGNGTGREEFAAEFAVRRNSAPTLLMNLERLKPLDDRAAGLAGRS</sequence>
<reference evidence="1" key="3">
    <citation type="submission" date="2011-03" db="EMBL/GenBank/DDBJ databases">
        <title>Annotation of Magnaporthe poae ATCC 64411.</title>
        <authorList>
            <person name="Ma L.-J."/>
            <person name="Dead R."/>
            <person name="Young S.K."/>
            <person name="Zeng Q."/>
            <person name="Gargeya S."/>
            <person name="Fitzgerald M."/>
            <person name="Haas B."/>
            <person name="Abouelleil A."/>
            <person name="Alvarado L."/>
            <person name="Arachchi H.M."/>
            <person name="Berlin A."/>
            <person name="Brown A."/>
            <person name="Chapman S.B."/>
            <person name="Chen Z."/>
            <person name="Dunbar C."/>
            <person name="Freedman E."/>
            <person name="Gearin G."/>
            <person name="Gellesch M."/>
            <person name="Goldberg J."/>
            <person name="Griggs A."/>
            <person name="Gujja S."/>
            <person name="Heiman D."/>
            <person name="Howarth C."/>
            <person name="Larson L."/>
            <person name="Lui A."/>
            <person name="MacDonald P.J.P."/>
            <person name="Mehta T."/>
            <person name="Montmayeur A."/>
            <person name="Murphy C."/>
            <person name="Neiman D."/>
            <person name="Pearson M."/>
            <person name="Priest M."/>
            <person name="Roberts A."/>
            <person name="Saif S."/>
            <person name="Shea T."/>
            <person name="Shenoy N."/>
            <person name="Sisk P."/>
            <person name="Stolte C."/>
            <person name="Sykes S."/>
            <person name="Yandava C."/>
            <person name="Wortman J."/>
            <person name="Nusbaum C."/>
            <person name="Birren B."/>
        </authorList>
    </citation>
    <scope>NUCLEOTIDE SEQUENCE</scope>
    <source>
        <strain evidence="1">ATCC 64411</strain>
    </source>
</reference>
<evidence type="ECO:0000313" key="2">
    <source>
        <dbReference type="EnsemblFungi" id="MAPG_10158T0"/>
    </source>
</evidence>
<dbReference type="Gene3D" id="1.10.3210.10">
    <property type="entry name" value="Hypothetical protein af1432"/>
    <property type="match status" value="1"/>
</dbReference>
<dbReference type="PANTHER" id="PTHR35569:SF1">
    <property type="entry name" value="CYANAMIDE HYDRATASE DDI2-RELATED"/>
    <property type="match status" value="1"/>
</dbReference>
<dbReference type="OrthoDB" id="2378324at2759"/>
<dbReference type="STRING" id="644358.A0A0C4EBU9"/>
<evidence type="ECO:0000313" key="3">
    <source>
        <dbReference type="Proteomes" id="UP000011715"/>
    </source>
</evidence>
<proteinExistence type="predicted"/>
<dbReference type="VEuPathDB" id="FungiDB:MAPG_10158"/>
<evidence type="ECO:0000313" key="1">
    <source>
        <dbReference type="EMBL" id="KLU91640.1"/>
    </source>
</evidence>
<reference evidence="1" key="1">
    <citation type="submission" date="2010-05" db="EMBL/GenBank/DDBJ databases">
        <title>The Genome Sequence of Magnaporthe poae strain ATCC 64411.</title>
        <authorList>
            <consortium name="The Broad Institute Genome Sequencing Platform"/>
            <consortium name="Broad Institute Genome Sequencing Center for Infectious Disease"/>
            <person name="Ma L.-J."/>
            <person name="Dead R."/>
            <person name="Young S."/>
            <person name="Zeng Q."/>
            <person name="Koehrsen M."/>
            <person name="Alvarado L."/>
            <person name="Berlin A."/>
            <person name="Chapman S.B."/>
            <person name="Chen Z."/>
            <person name="Freedman E."/>
            <person name="Gellesch M."/>
            <person name="Goldberg J."/>
            <person name="Griggs A."/>
            <person name="Gujja S."/>
            <person name="Heilman E.R."/>
            <person name="Heiman D."/>
            <person name="Hepburn T."/>
            <person name="Howarth C."/>
            <person name="Jen D."/>
            <person name="Larson L."/>
            <person name="Mehta T."/>
            <person name="Neiman D."/>
            <person name="Pearson M."/>
            <person name="Roberts A."/>
            <person name="Saif S."/>
            <person name="Shea T."/>
            <person name="Shenoy N."/>
            <person name="Sisk P."/>
            <person name="Stolte C."/>
            <person name="Sykes S."/>
            <person name="Walk T."/>
            <person name="White J."/>
            <person name="Yandava C."/>
            <person name="Haas B."/>
            <person name="Nusbaum C."/>
            <person name="Birren B."/>
        </authorList>
    </citation>
    <scope>NUCLEOTIDE SEQUENCE</scope>
    <source>
        <strain evidence="1">ATCC 64411</strain>
    </source>
</reference>
<accession>A0A0C4EBU9</accession>
<dbReference type="PANTHER" id="PTHR35569">
    <property type="entry name" value="CYANAMIDE HYDRATASE DDI2-RELATED"/>
    <property type="match status" value="1"/>
</dbReference>
<dbReference type="OMA" id="HDLAWSK"/>
<evidence type="ECO:0008006" key="4">
    <source>
        <dbReference type="Google" id="ProtNLM"/>
    </source>
</evidence>
<organism evidence="2 3">
    <name type="scientific">Magnaporthiopsis poae (strain ATCC 64411 / 73-15)</name>
    <name type="common">Kentucky bluegrass fungus</name>
    <name type="synonym">Magnaporthe poae</name>
    <dbReference type="NCBI Taxonomy" id="644358"/>
    <lineage>
        <taxon>Eukaryota</taxon>
        <taxon>Fungi</taxon>
        <taxon>Dikarya</taxon>
        <taxon>Ascomycota</taxon>
        <taxon>Pezizomycotina</taxon>
        <taxon>Sordariomycetes</taxon>
        <taxon>Sordariomycetidae</taxon>
        <taxon>Magnaporthales</taxon>
        <taxon>Magnaporthaceae</taxon>
        <taxon>Magnaporthiopsis</taxon>
    </lineage>
</organism>
<dbReference type="EMBL" id="GL876977">
    <property type="protein sequence ID" value="KLU91640.1"/>
    <property type="molecule type" value="Genomic_DNA"/>
</dbReference>
<name>A0A0C4EBU9_MAGP6</name>
<reference evidence="2" key="4">
    <citation type="journal article" date="2015" name="G3 (Bethesda)">
        <title>Genome sequences of three phytopathogenic species of the Magnaporthaceae family of fungi.</title>
        <authorList>
            <person name="Okagaki L.H."/>
            <person name="Nunes C.C."/>
            <person name="Sailsbery J."/>
            <person name="Clay B."/>
            <person name="Brown D."/>
            <person name="John T."/>
            <person name="Oh Y."/>
            <person name="Young N."/>
            <person name="Fitzgerald M."/>
            <person name="Haas B.J."/>
            <person name="Zeng Q."/>
            <person name="Young S."/>
            <person name="Adiconis X."/>
            <person name="Fan L."/>
            <person name="Levin J.Z."/>
            <person name="Mitchell T.K."/>
            <person name="Okubara P.A."/>
            <person name="Farman M.L."/>
            <person name="Kohn L.M."/>
            <person name="Birren B."/>
            <person name="Ma L.-J."/>
            <person name="Dean R.A."/>
        </authorList>
    </citation>
    <scope>NUCLEOTIDE SEQUENCE</scope>
    <source>
        <strain evidence="2">ATCC 64411 / 73-15</strain>
    </source>
</reference>
<dbReference type="Proteomes" id="UP000011715">
    <property type="component" value="Unassembled WGS sequence"/>
</dbReference>
<gene>
    <name evidence="1" type="ORF">MAPG_10158</name>
</gene>
<dbReference type="AlphaFoldDB" id="A0A0C4EBU9"/>
<dbReference type="SUPFAM" id="SSF109604">
    <property type="entry name" value="HD-domain/PDEase-like"/>
    <property type="match status" value="1"/>
</dbReference>
<keyword evidence="3" id="KW-1185">Reference proteome</keyword>
<dbReference type="eggNOG" id="ENOG502RMFK">
    <property type="taxonomic scope" value="Eukaryota"/>
</dbReference>
<reference evidence="3" key="2">
    <citation type="submission" date="2010-05" db="EMBL/GenBank/DDBJ databases">
        <title>The genome sequence of Magnaporthe poae strain ATCC 64411.</title>
        <authorList>
            <person name="Ma L.-J."/>
            <person name="Dead R."/>
            <person name="Young S."/>
            <person name="Zeng Q."/>
            <person name="Koehrsen M."/>
            <person name="Alvarado L."/>
            <person name="Berlin A."/>
            <person name="Chapman S.B."/>
            <person name="Chen Z."/>
            <person name="Freedman E."/>
            <person name="Gellesch M."/>
            <person name="Goldberg J."/>
            <person name="Griggs A."/>
            <person name="Gujja S."/>
            <person name="Heilman E.R."/>
            <person name="Heiman D."/>
            <person name="Hepburn T."/>
            <person name="Howarth C."/>
            <person name="Jen D."/>
            <person name="Larson L."/>
            <person name="Mehta T."/>
            <person name="Neiman D."/>
            <person name="Pearson M."/>
            <person name="Roberts A."/>
            <person name="Saif S."/>
            <person name="Shea T."/>
            <person name="Shenoy N."/>
            <person name="Sisk P."/>
            <person name="Stolte C."/>
            <person name="Sykes S."/>
            <person name="Walk T."/>
            <person name="White J."/>
            <person name="Yandava C."/>
            <person name="Haas B."/>
            <person name="Nusbaum C."/>
            <person name="Birren B."/>
        </authorList>
    </citation>
    <scope>NUCLEOTIDE SEQUENCE [LARGE SCALE GENOMIC DNA]</scope>
    <source>
        <strain evidence="3">ATCC 64411 / 73-15</strain>
    </source>
</reference>
<dbReference type="EnsemblFungi" id="MAPG_10158T0">
    <property type="protein sequence ID" value="MAPG_10158T0"/>
    <property type="gene ID" value="MAPG_10158"/>
</dbReference>
<protein>
    <recommendedName>
        <fullName evidence="4">HD domain-containing protein</fullName>
    </recommendedName>
</protein>
<reference evidence="2" key="5">
    <citation type="submission" date="2015-06" db="UniProtKB">
        <authorList>
            <consortium name="EnsemblFungi"/>
        </authorList>
    </citation>
    <scope>IDENTIFICATION</scope>
    <source>
        <strain evidence="2">ATCC 64411</strain>
    </source>
</reference>